<evidence type="ECO:0000259" key="2">
    <source>
        <dbReference type="Pfam" id="PF13452"/>
    </source>
</evidence>
<protein>
    <submittedName>
        <fullName evidence="3">MaoC family dehydratase N-terminal domain-containing protein</fullName>
    </submittedName>
</protein>
<dbReference type="InterPro" id="IPR039569">
    <property type="entry name" value="FAS1-like_DH_region"/>
</dbReference>
<evidence type="ECO:0000256" key="1">
    <source>
        <dbReference type="SAM" id="MobiDB-lite"/>
    </source>
</evidence>
<organism evidence="3 4">
    <name type="scientific">Yinghuangia aomiensis</name>
    <dbReference type="NCBI Taxonomy" id="676205"/>
    <lineage>
        <taxon>Bacteria</taxon>
        <taxon>Bacillati</taxon>
        <taxon>Actinomycetota</taxon>
        <taxon>Actinomycetes</taxon>
        <taxon>Kitasatosporales</taxon>
        <taxon>Streptomycetaceae</taxon>
        <taxon>Yinghuangia</taxon>
    </lineage>
</organism>
<comment type="caution">
    <text evidence="3">The sequence shown here is derived from an EMBL/GenBank/DDBJ whole genome shotgun (WGS) entry which is preliminary data.</text>
</comment>
<gene>
    <name evidence="3" type="ORF">GCM10023205_48560</name>
</gene>
<dbReference type="PANTHER" id="PTHR28152:SF1">
    <property type="entry name" value="HYDROXYACYL-THIOESTER DEHYDRATASE TYPE 2, MITOCHONDRIAL"/>
    <property type="match status" value="1"/>
</dbReference>
<name>A0ABP9HQD5_9ACTN</name>
<feature type="domain" description="FAS1-like dehydratase" evidence="2">
    <location>
        <begin position="87"/>
        <end position="145"/>
    </location>
</feature>
<dbReference type="Pfam" id="PF13452">
    <property type="entry name" value="FAS1_DH_region"/>
    <property type="match status" value="1"/>
</dbReference>
<dbReference type="Proteomes" id="UP001500466">
    <property type="component" value="Unassembled WGS sequence"/>
</dbReference>
<keyword evidence="4" id="KW-1185">Reference proteome</keyword>
<dbReference type="EMBL" id="BAABHS010000017">
    <property type="protein sequence ID" value="GAA4975875.1"/>
    <property type="molecule type" value="Genomic_DNA"/>
</dbReference>
<feature type="compositionally biased region" description="Polar residues" evidence="1">
    <location>
        <begin position="277"/>
        <end position="289"/>
    </location>
</feature>
<sequence>MTRRQADTGSGYADLFADIAATWRPDPIEVTETITAGPARDLAALLGTDPPDDVLPPLWHSVYLLDRPTRAELGDDGHPRDGYLLPPLPERRRMFGGGVAEFVAPIRIGETVTRRSTVADVRVRDGRSGALLLVAVRHTYLVDGVERVVEQHDLVYRDPTAARASSAPEPEDAEGPTNVLWRFTLPTDPVTLFRFSALTANAHRIHYDHPYATEVEGYPGLLVHGPLLALALLELPRRHAPQASVRTFAYRLHRPCQAGAPVEVTGRPDGADVNLSAGPSSNISGTASLTGPPPR</sequence>
<dbReference type="RefSeq" id="WP_345677754.1">
    <property type="nucleotide sequence ID" value="NZ_BAABHS010000017.1"/>
</dbReference>
<dbReference type="Gene3D" id="3.10.129.10">
    <property type="entry name" value="Hotdog Thioesterase"/>
    <property type="match status" value="2"/>
</dbReference>
<proteinExistence type="predicted"/>
<feature type="region of interest" description="Disordered" evidence="1">
    <location>
        <begin position="260"/>
        <end position="295"/>
    </location>
</feature>
<dbReference type="SUPFAM" id="SSF54637">
    <property type="entry name" value="Thioesterase/thiol ester dehydrase-isomerase"/>
    <property type="match status" value="2"/>
</dbReference>
<dbReference type="InterPro" id="IPR029069">
    <property type="entry name" value="HotDog_dom_sf"/>
</dbReference>
<accession>A0ABP9HQD5</accession>
<dbReference type="InterPro" id="IPR052741">
    <property type="entry name" value="Mitochondrial_HTD2"/>
</dbReference>
<evidence type="ECO:0000313" key="4">
    <source>
        <dbReference type="Proteomes" id="UP001500466"/>
    </source>
</evidence>
<evidence type="ECO:0000313" key="3">
    <source>
        <dbReference type="EMBL" id="GAA4975875.1"/>
    </source>
</evidence>
<reference evidence="4" key="1">
    <citation type="journal article" date="2019" name="Int. J. Syst. Evol. Microbiol.">
        <title>The Global Catalogue of Microorganisms (GCM) 10K type strain sequencing project: providing services to taxonomists for standard genome sequencing and annotation.</title>
        <authorList>
            <consortium name="The Broad Institute Genomics Platform"/>
            <consortium name="The Broad Institute Genome Sequencing Center for Infectious Disease"/>
            <person name="Wu L."/>
            <person name="Ma J."/>
        </authorList>
    </citation>
    <scope>NUCLEOTIDE SEQUENCE [LARGE SCALE GENOMIC DNA]</scope>
    <source>
        <strain evidence="4">JCM 17986</strain>
    </source>
</reference>
<dbReference type="PANTHER" id="PTHR28152">
    <property type="entry name" value="HYDROXYACYL-THIOESTER DEHYDRATASE TYPE 2, MITOCHONDRIAL"/>
    <property type="match status" value="1"/>
</dbReference>